<dbReference type="PANTHER" id="PTHR10491:SF4">
    <property type="entry name" value="METHIONINE ADENOSYLTRANSFERASE 2 SUBUNIT BETA"/>
    <property type="match status" value="1"/>
</dbReference>
<dbReference type="Pfam" id="PF01370">
    <property type="entry name" value="Epimerase"/>
    <property type="match status" value="1"/>
</dbReference>
<name>A0A1L9WW71_ASPA1</name>
<dbReference type="InterPro" id="IPR005913">
    <property type="entry name" value="dTDP_dehydrorham_reduct"/>
</dbReference>
<evidence type="ECO:0000259" key="1">
    <source>
        <dbReference type="Pfam" id="PF01370"/>
    </source>
</evidence>
<accession>A0A1L9WW71</accession>
<dbReference type="STRING" id="690307.A0A1L9WW71"/>
<evidence type="ECO:0000313" key="2">
    <source>
        <dbReference type="EMBL" id="OJK00168.1"/>
    </source>
</evidence>
<evidence type="ECO:0000313" key="3">
    <source>
        <dbReference type="Proteomes" id="UP000184546"/>
    </source>
</evidence>
<dbReference type="VEuPathDB" id="FungiDB:ASPACDRAFT_78095"/>
<dbReference type="GeneID" id="30978920"/>
<protein>
    <recommendedName>
        <fullName evidence="1">NAD-dependent epimerase/dehydratase domain-containing protein</fullName>
    </recommendedName>
</protein>
<dbReference type="InterPro" id="IPR036291">
    <property type="entry name" value="NAD(P)-bd_dom_sf"/>
</dbReference>
<dbReference type="OrthoDB" id="16464at2759"/>
<dbReference type="OMA" id="ETVKPTH"/>
<reference evidence="3" key="1">
    <citation type="journal article" date="2017" name="Genome Biol.">
        <title>Comparative genomics reveals high biological diversity and specific adaptations in the industrially and medically important fungal genus Aspergillus.</title>
        <authorList>
            <person name="de Vries R.P."/>
            <person name="Riley R."/>
            <person name="Wiebenga A."/>
            <person name="Aguilar-Osorio G."/>
            <person name="Amillis S."/>
            <person name="Uchima C.A."/>
            <person name="Anderluh G."/>
            <person name="Asadollahi M."/>
            <person name="Askin M."/>
            <person name="Barry K."/>
            <person name="Battaglia E."/>
            <person name="Bayram O."/>
            <person name="Benocci T."/>
            <person name="Braus-Stromeyer S.A."/>
            <person name="Caldana C."/>
            <person name="Canovas D."/>
            <person name="Cerqueira G.C."/>
            <person name="Chen F."/>
            <person name="Chen W."/>
            <person name="Choi C."/>
            <person name="Clum A."/>
            <person name="Dos Santos R.A."/>
            <person name="Damasio A.R."/>
            <person name="Diallinas G."/>
            <person name="Emri T."/>
            <person name="Fekete E."/>
            <person name="Flipphi M."/>
            <person name="Freyberg S."/>
            <person name="Gallo A."/>
            <person name="Gournas C."/>
            <person name="Habgood R."/>
            <person name="Hainaut M."/>
            <person name="Harispe M.L."/>
            <person name="Henrissat B."/>
            <person name="Hilden K.S."/>
            <person name="Hope R."/>
            <person name="Hossain A."/>
            <person name="Karabika E."/>
            <person name="Karaffa L."/>
            <person name="Karanyi Z."/>
            <person name="Krasevec N."/>
            <person name="Kuo A."/>
            <person name="Kusch H."/>
            <person name="LaButti K."/>
            <person name="Lagendijk E.L."/>
            <person name="Lapidus A."/>
            <person name="Levasseur A."/>
            <person name="Lindquist E."/>
            <person name="Lipzen A."/>
            <person name="Logrieco A.F."/>
            <person name="MacCabe A."/>
            <person name="Maekelae M.R."/>
            <person name="Malavazi I."/>
            <person name="Melin P."/>
            <person name="Meyer V."/>
            <person name="Mielnichuk N."/>
            <person name="Miskei M."/>
            <person name="Molnar A.P."/>
            <person name="Mule G."/>
            <person name="Ngan C.Y."/>
            <person name="Orejas M."/>
            <person name="Orosz E."/>
            <person name="Ouedraogo J.P."/>
            <person name="Overkamp K.M."/>
            <person name="Park H.-S."/>
            <person name="Perrone G."/>
            <person name="Piumi F."/>
            <person name="Punt P.J."/>
            <person name="Ram A.F."/>
            <person name="Ramon A."/>
            <person name="Rauscher S."/>
            <person name="Record E."/>
            <person name="Riano-Pachon D.M."/>
            <person name="Robert V."/>
            <person name="Roehrig J."/>
            <person name="Ruller R."/>
            <person name="Salamov A."/>
            <person name="Salih N.S."/>
            <person name="Samson R.A."/>
            <person name="Sandor E."/>
            <person name="Sanguinetti M."/>
            <person name="Schuetze T."/>
            <person name="Sepcic K."/>
            <person name="Shelest E."/>
            <person name="Sherlock G."/>
            <person name="Sophianopoulou V."/>
            <person name="Squina F.M."/>
            <person name="Sun H."/>
            <person name="Susca A."/>
            <person name="Todd R.B."/>
            <person name="Tsang A."/>
            <person name="Unkles S.E."/>
            <person name="van de Wiele N."/>
            <person name="van Rossen-Uffink D."/>
            <person name="Oliveira J.V."/>
            <person name="Vesth T.C."/>
            <person name="Visser J."/>
            <person name="Yu J.-H."/>
            <person name="Zhou M."/>
            <person name="Andersen M.R."/>
            <person name="Archer D.B."/>
            <person name="Baker S.E."/>
            <person name="Benoit I."/>
            <person name="Brakhage A.A."/>
            <person name="Braus G.H."/>
            <person name="Fischer R."/>
            <person name="Frisvad J.C."/>
            <person name="Goldman G.H."/>
            <person name="Houbraken J."/>
            <person name="Oakley B."/>
            <person name="Pocsi I."/>
            <person name="Scazzocchio C."/>
            <person name="Seiboth B."/>
            <person name="vanKuyk P.A."/>
            <person name="Wortman J."/>
            <person name="Dyer P.S."/>
            <person name="Grigoriev I.V."/>
        </authorList>
    </citation>
    <scope>NUCLEOTIDE SEQUENCE [LARGE SCALE GENOMIC DNA]</scope>
    <source>
        <strain evidence="3">ATCC 16872 / CBS 172.66 / WB 5094</strain>
    </source>
</reference>
<proteinExistence type="predicted"/>
<gene>
    <name evidence="2" type="ORF">ASPACDRAFT_78095</name>
</gene>
<keyword evidence="3" id="KW-1185">Reference proteome</keyword>
<sequence length="307" mass="34104">MAIAIDQPHVFLIFGTGWIATQIKELLEKQGVKVVSSDARIESREQVLTALAIHRPTRVINCAGLRGLPNADWCEDHKIETVRSNILGVLNVVDCCFQLGIHVTQLGSACIYDTDPTRAPDANFTEEDDPNYAGSWYSCSRLLSENSIKHYPNLLLLRIRAPIAADFNPNNLTTKLISYKKLVNLPASGTILPNLLPGAILLSQAGDTGIYNLISPSPFTNNQIMTLMKKYIEPSLNWENFELDDMHKVLKAPRCHPVFDSSKLINRLRELGHEVKDTPEALEDLFIEMADKGYGPGGKLSRTKLAV</sequence>
<dbReference type="EMBL" id="KV878976">
    <property type="protein sequence ID" value="OJK00168.1"/>
    <property type="molecule type" value="Genomic_DNA"/>
</dbReference>
<dbReference type="RefSeq" id="XP_020056507.1">
    <property type="nucleotide sequence ID" value="XM_020205106.1"/>
</dbReference>
<dbReference type="Gene3D" id="3.40.50.720">
    <property type="entry name" value="NAD(P)-binding Rossmann-like Domain"/>
    <property type="match status" value="1"/>
</dbReference>
<dbReference type="PANTHER" id="PTHR10491">
    <property type="entry name" value="DTDP-4-DEHYDRORHAMNOSE REDUCTASE"/>
    <property type="match status" value="1"/>
</dbReference>
<dbReference type="AlphaFoldDB" id="A0A1L9WW71"/>
<dbReference type="SUPFAM" id="SSF51735">
    <property type="entry name" value="NAD(P)-binding Rossmann-fold domains"/>
    <property type="match status" value="1"/>
</dbReference>
<dbReference type="GO" id="GO:0006556">
    <property type="term" value="P:S-adenosylmethionine biosynthetic process"/>
    <property type="evidence" value="ECO:0007669"/>
    <property type="project" value="TreeGrafter"/>
</dbReference>
<organism evidence="2 3">
    <name type="scientific">Aspergillus aculeatus (strain ATCC 16872 / CBS 172.66 / WB 5094)</name>
    <dbReference type="NCBI Taxonomy" id="690307"/>
    <lineage>
        <taxon>Eukaryota</taxon>
        <taxon>Fungi</taxon>
        <taxon>Dikarya</taxon>
        <taxon>Ascomycota</taxon>
        <taxon>Pezizomycotina</taxon>
        <taxon>Eurotiomycetes</taxon>
        <taxon>Eurotiomycetidae</taxon>
        <taxon>Eurotiales</taxon>
        <taxon>Aspergillaceae</taxon>
        <taxon>Aspergillus</taxon>
        <taxon>Aspergillus subgen. Circumdati</taxon>
    </lineage>
</organism>
<feature type="domain" description="NAD-dependent epimerase/dehydratase" evidence="1">
    <location>
        <begin position="15"/>
        <end position="151"/>
    </location>
</feature>
<dbReference type="GO" id="GO:0048269">
    <property type="term" value="C:methionine adenosyltransferase complex"/>
    <property type="evidence" value="ECO:0007669"/>
    <property type="project" value="TreeGrafter"/>
</dbReference>
<dbReference type="GO" id="GO:0048270">
    <property type="term" value="F:methionine adenosyltransferase regulator activity"/>
    <property type="evidence" value="ECO:0007669"/>
    <property type="project" value="TreeGrafter"/>
</dbReference>
<dbReference type="InterPro" id="IPR001509">
    <property type="entry name" value="Epimerase_deHydtase"/>
</dbReference>
<dbReference type="Proteomes" id="UP000184546">
    <property type="component" value="Unassembled WGS sequence"/>
</dbReference>